<dbReference type="InterPro" id="IPR029045">
    <property type="entry name" value="ClpP/crotonase-like_dom_sf"/>
</dbReference>
<dbReference type="GeneID" id="25414886"/>
<protein>
    <recommendedName>
        <fullName evidence="3">CPAF-like PDZ domain-containing protein</fullName>
    </recommendedName>
</protein>
<dbReference type="AlphaFoldDB" id="A0A074XM53"/>
<proteinExistence type="predicted"/>
<keyword evidence="5" id="KW-1185">Reference proteome</keyword>
<name>A0A074XM53_9PEZI</name>
<evidence type="ECO:0000259" key="3">
    <source>
        <dbReference type="Pfam" id="PF23658"/>
    </source>
</evidence>
<dbReference type="InterPro" id="IPR056186">
    <property type="entry name" value="PDZ_CPAF-rel"/>
</dbReference>
<dbReference type="PANTHER" id="PTHR37049:SF4">
    <property type="entry name" value="RHODANESE DOMAIN-CONTAINING PROTEIN"/>
    <property type="match status" value="1"/>
</dbReference>
<keyword evidence="2" id="KW-0732">Signal</keyword>
<evidence type="ECO:0000256" key="2">
    <source>
        <dbReference type="SAM" id="SignalP"/>
    </source>
</evidence>
<dbReference type="HOGENOM" id="CLU_014251_1_1_1"/>
<evidence type="ECO:0000313" key="4">
    <source>
        <dbReference type="EMBL" id="KEQ75621.1"/>
    </source>
</evidence>
<dbReference type="STRING" id="1043004.A0A074XM53"/>
<evidence type="ECO:0000256" key="1">
    <source>
        <dbReference type="SAM" id="MobiDB-lite"/>
    </source>
</evidence>
<gene>
    <name evidence="4" type="ORF">M436DRAFT_71098</name>
</gene>
<dbReference type="Gene3D" id="3.90.226.10">
    <property type="entry name" value="2-enoyl-CoA Hydratase, Chain A, domain 1"/>
    <property type="match status" value="1"/>
</dbReference>
<dbReference type="SUPFAM" id="SSF52096">
    <property type="entry name" value="ClpP/crotonase"/>
    <property type="match status" value="1"/>
</dbReference>
<sequence>MLAYLWLLLPMLAQAAHRVPRSHGSHWNLTPRELASSTALSTDLPTPSASDSPCKRVYLAVQASNAPNDTSDDEPGPRVPAELAYECLNSIPFNQSAAVELLDSMKPYLEWQSTTSYVKDPPEKYAENVQPPYDFWSAFNAVETNVAHGIYEREYDFGWDLYQTTQQALDGHFVYISDVVGKLFRFGRTTPLVSVSEDGKDLPLVYAYTDILVSYAGNSSFKPSHIVQIDGKDTTDFLLDWSQYGAHQDKDALWNDIFYSLAQVSLGGLGTGTGSFTGGSRGRYVYPGPSTTLTFANGSKVVNQNFAKVLVDLSRVESGSDVYQEFLSPRPEDFQQILEVLEAQDGEKIRNDMSTPYHRHHTQTTPAIGYPTPVIRQRSNMNGGYFLDGQEFADVAVLTVADFVSADDRAGRDFQKINSDFIAAALAANKTKLIIDCSANGGGFIVQGYDLFKQLFPSIHPYGASRFRAHEVINELGELFSTPITRGGLETSKVFPWNYHTGLDSDDKKPSSWKQRYGPHPQGPGNDTFTSLIRWDLQDPEIRQFSGGISITGYGALSNITHQPFQPQNIVLVTDGFCASTCELFPEFLREEAGVKTIALGGRPSLDPMQTVGGTKARGALQFSQQIPQQDSNYTALNDYSYLPLARGTAAAVNARDGIRRNDDTQTPYQFLYEPAECKIFYTKQMVMDQSAVWKTVADTVWGHGNACVAGDDSFSGRQGNITAESDGRRPKMWSVRFDFDIKEAWEGLKVETDSDWFGKGDCVMIR</sequence>
<dbReference type="RefSeq" id="XP_013429801.1">
    <property type="nucleotide sequence ID" value="XM_013574347.1"/>
</dbReference>
<feature type="domain" description="CPAF-like PDZ" evidence="3">
    <location>
        <begin position="185"/>
        <end position="312"/>
    </location>
</feature>
<accession>A0A074XM53</accession>
<dbReference type="EMBL" id="KL584705">
    <property type="protein sequence ID" value="KEQ75621.1"/>
    <property type="molecule type" value="Genomic_DNA"/>
</dbReference>
<dbReference type="Pfam" id="PF23658">
    <property type="entry name" value="PDZ_CPAF_rel"/>
    <property type="match status" value="1"/>
</dbReference>
<dbReference type="Proteomes" id="UP000027730">
    <property type="component" value="Unassembled WGS sequence"/>
</dbReference>
<dbReference type="PANTHER" id="PTHR37049">
    <property type="entry name" value="PEPTIDASE S41 FAMILY PROTEIN"/>
    <property type="match status" value="1"/>
</dbReference>
<feature type="signal peptide" evidence="2">
    <location>
        <begin position="1"/>
        <end position="15"/>
    </location>
</feature>
<dbReference type="OrthoDB" id="27214at2759"/>
<dbReference type="InterPro" id="IPR052766">
    <property type="entry name" value="S41A_metabolite_peptidase"/>
</dbReference>
<reference evidence="4 5" key="1">
    <citation type="journal article" date="2014" name="BMC Genomics">
        <title>Genome sequencing of four Aureobasidium pullulans varieties: biotechnological potential, stress tolerance, and description of new species.</title>
        <authorList>
            <person name="Gostin Ar C."/>
            <person name="Ohm R.A."/>
            <person name="Kogej T."/>
            <person name="Sonjak S."/>
            <person name="Turk M."/>
            <person name="Zajc J."/>
            <person name="Zalar P."/>
            <person name="Grube M."/>
            <person name="Sun H."/>
            <person name="Han J."/>
            <person name="Sharma A."/>
            <person name="Chiniquy J."/>
            <person name="Ngan C.Y."/>
            <person name="Lipzen A."/>
            <person name="Barry K."/>
            <person name="Grigoriev I.V."/>
            <person name="Gunde-Cimerman N."/>
        </authorList>
    </citation>
    <scope>NUCLEOTIDE SEQUENCE [LARGE SCALE GENOMIC DNA]</scope>
    <source>
        <strain evidence="4 5">CBS 147.97</strain>
    </source>
</reference>
<feature type="region of interest" description="Disordered" evidence="1">
    <location>
        <begin position="505"/>
        <end position="525"/>
    </location>
</feature>
<organism evidence="4 5">
    <name type="scientific">Aureobasidium namibiae CBS 147.97</name>
    <dbReference type="NCBI Taxonomy" id="1043004"/>
    <lineage>
        <taxon>Eukaryota</taxon>
        <taxon>Fungi</taxon>
        <taxon>Dikarya</taxon>
        <taxon>Ascomycota</taxon>
        <taxon>Pezizomycotina</taxon>
        <taxon>Dothideomycetes</taxon>
        <taxon>Dothideomycetidae</taxon>
        <taxon>Dothideales</taxon>
        <taxon>Saccotheciaceae</taxon>
        <taxon>Aureobasidium</taxon>
    </lineage>
</organism>
<feature type="chain" id="PRO_5012723330" description="CPAF-like PDZ domain-containing protein" evidence="2">
    <location>
        <begin position="16"/>
        <end position="767"/>
    </location>
</feature>
<evidence type="ECO:0000313" key="5">
    <source>
        <dbReference type="Proteomes" id="UP000027730"/>
    </source>
</evidence>